<keyword evidence="3" id="KW-1185">Reference proteome</keyword>
<reference evidence="2 3" key="1">
    <citation type="submission" date="2024-01" db="EMBL/GenBank/DDBJ databases">
        <title>Culturomics analysis of mouse respiratory tract.</title>
        <authorList>
            <person name="Phillips A.M."/>
            <person name="Collette N.M."/>
            <person name="Mageeney C.M."/>
            <person name="Sinha A."/>
            <person name="Hern K.E."/>
            <person name="Arkin A.P."/>
            <person name="Williams K.P."/>
            <person name="Branda S."/>
        </authorList>
    </citation>
    <scope>NUCLEOTIDE SEQUENCE [LARGE SCALE GENOMIC DNA]</scope>
    <source>
        <strain evidence="2 3">CP20</strain>
    </source>
</reference>
<dbReference type="RefSeq" id="WP_095305137.1">
    <property type="nucleotide sequence ID" value="NZ_CP144921.1"/>
</dbReference>
<accession>A0ABZ2D0P7</accession>
<protein>
    <submittedName>
        <fullName evidence="2">PhBC6A51 family helix-turn-helix protein</fullName>
    </submittedName>
</protein>
<evidence type="ECO:0000313" key="2">
    <source>
        <dbReference type="EMBL" id="WWA30334.1"/>
    </source>
</evidence>
<feature type="domain" description="Homeodomain phBC6A51-type" evidence="1">
    <location>
        <begin position="1"/>
        <end position="105"/>
    </location>
</feature>
<dbReference type="Pfam" id="PF13022">
    <property type="entry name" value="HTH_Tnp_1_2"/>
    <property type="match status" value="1"/>
</dbReference>
<evidence type="ECO:0000259" key="1">
    <source>
        <dbReference type="Pfam" id="PF13022"/>
    </source>
</evidence>
<dbReference type="EMBL" id="CP144921">
    <property type="protein sequence ID" value="WWA30334.1"/>
    <property type="molecule type" value="Genomic_DNA"/>
</dbReference>
<sequence length="128" mass="14307">MANRKLSEKQWAAIALLALPKKGGLTNLQIAERVGVAEKTIYEWKKSDSFTNALKEQIMRNTLDRLPEVMDSVPDHIINDGNAAMLRTLLQAHSMLTEKVDVSNTSDRASLDEMREQVAKLRGDKSGE</sequence>
<dbReference type="Proteomes" id="UP001341136">
    <property type="component" value="Chromosome"/>
</dbReference>
<gene>
    <name evidence="2" type="ORF">V5G21_00630</name>
</gene>
<name>A0ABZ2D0P7_9BACI</name>
<proteinExistence type="predicted"/>
<dbReference type="InterPro" id="IPR024978">
    <property type="entry name" value="Homeodomain_phBC6A51-type"/>
</dbReference>
<organism evidence="2 3">
    <name type="scientific">Shouchella rhizosphaerae</name>
    <dbReference type="NCBI Taxonomy" id="866786"/>
    <lineage>
        <taxon>Bacteria</taxon>
        <taxon>Bacillati</taxon>
        <taxon>Bacillota</taxon>
        <taxon>Bacilli</taxon>
        <taxon>Bacillales</taxon>
        <taxon>Bacillaceae</taxon>
        <taxon>Shouchella</taxon>
    </lineage>
</organism>
<dbReference type="Gene3D" id="1.10.10.60">
    <property type="entry name" value="Homeodomain-like"/>
    <property type="match status" value="1"/>
</dbReference>
<evidence type="ECO:0000313" key="3">
    <source>
        <dbReference type="Proteomes" id="UP001341136"/>
    </source>
</evidence>